<keyword evidence="2" id="KW-1185">Reference proteome</keyword>
<name>A0AA37WQG6_9GAMM</name>
<reference evidence="1 2" key="1">
    <citation type="journal article" date="2014" name="Int. J. Syst. Evol. Microbiol.">
        <title>Complete genome sequence of Corynebacterium casei LMG S-19264T (=DSM 44701T), isolated from a smear-ripened cheese.</title>
        <authorList>
            <consortium name="US DOE Joint Genome Institute (JGI-PGF)"/>
            <person name="Walter F."/>
            <person name="Albersmeier A."/>
            <person name="Kalinowski J."/>
            <person name="Ruckert C."/>
        </authorList>
    </citation>
    <scope>NUCLEOTIDE SEQUENCE [LARGE SCALE GENOMIC DNA]</scope>
    <source>
        <strain evidence="1 2">NBRC 110095</strain>
    </source>
</reference>
<dbReference type="Proteomes" id="UP001156870">
    <property type="component" value="Unassembled WGS sequence"/>
</dbReference>
<accession>A0AA37WQG6</accession>
<proteinExistence type="predicted"/>
<organism evidence="1 2">
    <name type="scientific">Marinibactrum halimedae</name>
    <dbReference type="NCBI Taxonomy" id="1444977"/>
    <lineage>
        <taxon>Bacteria</taxon>
        <taxon>Pseudomonadati</taxon>
        <taxon>Pseudomonadota</taxon>
        <taxon>Gammaproteobacteria</taxon>
        <taxon>Cellvibrionales</taxon>
        <taxon>Cellvibrionaceae</taxon>
        <taxon>Marinibactrum</taxon>
    </lineage>
</organism>
<protein>
    <submittedName>
        <fullName evidence="1">Uncharacterized protein</fullName>
    </submittedName>
</protein>
<dbReference type="EMBL" id="BSPD01000067">
    <property type="protein sequence ID" value="GLS27217.1"/>
    <property type="molecule type" value="Genomic_DNA"/>
</dbReference>
<sequence length="69" mass="8020">MILLEKFLQPEKSKASHETKSSYLLQFFIINTESLQKSSNLDSKHNYSTRTQLTQPSLTQRHGYSMIKS</sequence>
<evidence type="ECO:0000313" key="2">
    <source>
        <dbReference type="Proteomes" id="UP001156870"/>
    </source>
</evidence>
<comment type="caution">
    <text evidence="1">The sequence shown here is derived from an EMBL/GenBank/DDBJ whole genome shotgun (WGS) entry which is preliminary data.</text>
</comment>
<gene>
    <name evidence="1" type="ORF">GCM10007877_29360</name>
</gene>
<dbReference type="AlphaFoldDB" id="A0AA37WQG6"/>
<evidence type="ECO:0000313" key="1">
    <source>
        <dbReference type="EMBL" id="GLS27217.1"/>
    </source>
</evidence>